<evidence type="ECO:0000259" key="1">
    <source>
        <dbReference type="Pfam" id="PF12535"/>
    </source>
</evidence>
<dbReference type="Pfam" id="PF12535">
    <property type="entry name" value="Nudix_N"/>
    <property type="match status" value="1"/>
</dbReference>
<dbReference type="SUPFAM" id="SSF55811">
    <property type="entry name" value="Nudix"/>
    <property type="match status" value="1"/>
</dbReference>
<dbReference type="InterPro" id="IPR015797">
    <property type="entry name" value="NUDIX_hydrolase-like_dom_sf"/>
</dbReference>
<name>A0ABW5PPB2_9BACI</name>
<keyword evidence="3" id="KW-1185">Reference proteome</keyword>
<dbReference type="Gene3D" id="3.90.79.10">
    <property type="entry name" value="Nucleoside Triphosphate Pyrophosphohydrolase"/>
    <property type="match status" value="1"/>
</dbReference>
<dbReference type="InterPro" id="IPR059176">
    <property type="entry name" value="UDP-X_N"/>
</dbReference>
<evidence type="ECO:0000313" key="2">
    <source>
        <dbReference type="EMBL" id="MFD2616713.1"/>
    </source>
</evidence>
<dbReference type="GO" id="GO:0016787">
    <property type="term" value="F:hydrolase activity"/>
    <property type="evidence" value="ECO:0007669"/>
    <property type="project" value="UniProtKB-KW"/>
</dbReference>
<dbReference type="EMBL" id="JBHUMR010000008">
    <property type="protein sequence ID" value="MFD2616713.1"/>
    <property type="molecule type" value="Genomic_DNA"/>
</dbReference>
<sequence>MFKGKDVHDLERYEQLRQLSIQIMETYSGVSRDKIALTFASDTGYATPKVDIRAVILNEEKEILLVQEKSDGRWALPG</sequence>
<protein>
    <submittedName>
        <fullName evidence="2">NUDIX hydrolase N-terminal domain-containing protein</fullName>
    </submittedName>
</protein>
<reference evidence="3" key="1">
    <citation type="journal article" date="2019" name="Int. J. Syst. Evol. Microbiol.">
        <title>The Global Catalogue of Microorganisms (GCM) 10K type strain sequencing project: providing services to taxonomists for standard genome sequencing and annotation.</title>
        <authorList>
            <consortium name="The Broad Institute Genomics Platform"/>
            <consortium name="The Broad Institute Genome Sequencing Center for Infectious Disease"/>
            <person name="Wu L."/>
            <person name="Ma J."/>
        </authorList>
    </citation>
    <scope>NUCLEOTIDE SEQUENCE [LARGE SCALE GENOMIC DNA]</scope>
    <source>
        <strain evidence="3">TISTR 2241</strain>
    </source>
</reference>
<feature type="domain" description="UDP-X diphosphatase-like N-terminal oligomerisation" evidence="1">
    <location>
        <begin position="4"/>
        <end position="38"/>
    </location>
</feature>
<comment type="caution">
    <text evidence="2">The sequence shown here is derived from an EMBL/GenBank/DDBJ whole genome shotgun (WGS) entry which is preliminary data.</text>
</comment>
<proteinExistence type="predicted"/>
<dbReference type="RefSeq" id="WP_246092631.1">
    <property type="nucleotide sequence ID" value="NZ_JBHUMR010000008.1"/>
</dbReference>
<accession>A0ABW5PPB2</accession>
<evidence type="ECO:0000313" key="3">
    <source>
        <dbReference type="Proteomes" id="UP001597458"/>
    </source>
</evidence>
<dbReference type="Proteomes" id="UP001597458">
    <property type="component" value="Unassembled WGS sequence"/>
</dbReference>
<keyword evidence="2" id="KW-0378">Hydrolase</keyword>
<gene>
    <name evidence="2" type="ORF">ACFSTF_05245</name>
</gene>
<organism evidence="2 3">
    <name type="scientific">Terrilactibacillus laevilacticus</name>
    <dbReference type="NCBI Taxonomy" id="1380157"/>
    <lineage>
        <taxon>Bacteria</taxon>
        <taxon>Bacillati</taxon>
        <taxon>Bacillota</taxon>
        <taxon>Bacilli</taxon>
        <taxon>Bacillales</taxon>
        <taxon>Bacillaceae</taxon>
        <taxon>Terrilactibacillus</taxon>
    </lineage>
</organism>